<dbReference type="AlphaFoldDB" id="A0A806CKY6"/>
<reference evidence="2 3" key="1">
    <citation type="journal article" date="2010" name="Stand. Genomic Sci.">
        <title>Complete genome sequence of Meiothermus ruber type strain (21).</title>
        <authorList>
            <person name="Tindall B.J."/>
            <person name="Sikorski J."/>
            <person name="Lucas S."/>
            <person name="Goltsman E."/>
            <person name="Copeland A."/>
            <person name="Glavina Del Rio T."/>
            <person name="Nolan M."/>
            <person name="Tice H."/>
            <person name="Cheng J.F."/>
            <person name="Han C."/>
            <person name="Pitluck S."/>
            <person name="Liolios K."/>
            <person name="Ivanova N."/>
            <person name="Mavromatis K."/>
            <person name="Ovchinnikova G."/>
            <person name="Pati A."/>
            <person name="Fahnrich R."/>
            <person name="Goodwin L."/>
            <person name="Chen A."/>
            <person name="Palaniappan K."/>
            <person name="Land M."/>
            <person name="Hauser L."/>
            <person name="Chang Y.J."/>
            <person name="Jeffries C.D."/>
            <person name="Rohde M."/>
            <person name="Goker M."/>
            <person name="Woyke T."/>
            <person name="Bristow J."/>
            <person name="Eisen J.A."/>
            <person name="Markowitz V."/>
            <person name="Hugenholtz P."/>
            <person name="Kyrpides N.C."/>
            <person name="Klenk H.P."/>
            <person name="Lapidus A."/>
        </authorList>
    </citation>
    <scope>NUCLEOTIDE SEQUENCE [LARGE SCALE GENOMIC DNA]</scope>
    <source>
        <strain evidence="3">ATCC 35948 / DSM 1279 / VKM B-1258 / 21</strain>
    </source>
</reference>
<dbReference type="Proteomes" id="UP000006655">
    <property type="component" value="Chromosome"/>
</dbReference>
<evidence type="ECO:0000313" key="2">
    <source>
        <dbReference type="EMBL" id="ADD27343.1"/>
    </source>
</evidence>
<accession>A0A806CKY6</accession>
<dbReference type="KEGG" id="mrb:Mrub_0570"/>
<keyword evidence="3" id="KW-1185">Reference proteome</keyword>
<sequence length="94" mass="10838">MRRINDPVILRDCLSRLASGPLTPAQARLLLASRGIRAQHKAVEAALQDFGRVSLPVPKQSKQHKPRLKSLDDLPLTPREREIMERLRRERERL</sequence>
<dbReference type="EMBL" id="CP001743">
    <property type="protein sequence ID" value="ADD27343.1"/>
    <property type="molecule type" value="Genomic_DNA"/>
</dbReference>
<proteinExistence type="predicted"/>
<protein>
    <submittedName>
        <fullName evidence="2">Uncharacterized protein</fullName>
    </submittedName>
</protein>
<evidence type="ECO:0000313" key="3">
    <source>
        <dbReference type="Proteomes" id="UP000006655"/>
    </source>
</evidence>
<organism evidence="2 3">
    <name type="scientific">Meiothermus ruber (strain ATCC 35948 / DSM 1279 / VKM B-1258 / 21)</name>
    <name type="common">Thermus ruber</name>
    <dbReference type="NCBI Taxonomy" id="504728"/>
    <lineage>
        <taxon>Bacteria</taxon>
        <taxon>Thermotogati</taxon>
        <taxon>Deinococcota</taxon>
        <taxon>Deinococci</taxon>
        <taxon>Thermales</taxon>
        <taxon>Thermaceae</taxon>
        <taxon>Meiothermus</taxon>
    </lineage>
</organism>
<dbReference type="OrthoDB" id="27580at2"/>
<evidence type="ECO:0000256" key="1">
    <source>
        <dbReference type="SAM" id="MobiDB-lite"/>
    </source>
</evidence>
<name>A0A806CKY6_MEIRD</name>
<feature type="region of interest" description="Disordered" evidence="1">
    <location>
        <begin position="57"/>
        <end position="81"/>
    </location>
</feature>
<dbReference type="RefSeq" id="WP_013012862.1">
    <property type="nucleotide sequence ID" value="NC_013946.1"/>
</dbReference>
<gene>
    <name evidence="2" type="ordered locus">Mrub_0570</name>
</gene>